<comment type="caution">
    <text evidence="1">The sequence shown here is derived from an EMBL/GenBank/DDBJ whole genome shotgun (WGS) entry which is preliminary data.</text>
</comment>
<accession>A0ABD2B235</accession>
<dbReference type="Proteomes" id="UP001607302">
    <property type="component" value="Unassembled WGS sequence"/>
</dbReference>
<keyword evidence="2" id="KW-1185">Reference proteome</keyword>
<evidence type="ECO:0000313" key="1">
    <source>
        <dbReference type="EMBL" id="KAL2726785.1"/>
    </source>
</evidence>
<dbReference type="EMBL" id="JAUDFV010000133">
    <property type="protein sequence ID" value="KAL2726785.1"/>
    <property type="molecule type" value="Genomic_DNA"/>
</dbReference>
<protein>
    <submittedName>
        <fullName evidence="1">Uncharacterized protein</fullName>
    </submittedName>
</protein>
<reference evidence="1 2" key="1">
    <citation type="journal article" date="2024" name="Ann. Entomol. Soc. Am.">
        <title>Genomic analyses of the southern and eastern yellowjacket wasps (Hymenoptera: Vespidae) reveal evolutionary signatures of social life.</title>
        <authorList>
            <person name="Catto M.A."/>
            <person name="Caine P.B."/>
            <person name="Orr S.E."/>
            <person name="Hunt B.G."/>
            <person name="Goodisman M.A.D."/>
        </authorList>
    </citation>
    <scope>NUCLEOTIDE SEQUENCE [LARGE SCALE GENOMIC DNA]</scope>
    <source>
        <strain evidence="1">233</strain>
        <tissue evidence="1">Head and thorax</tissue>
    </source>
</reference>
<proteinExistence type="predicted"/>
<evidence type="ECO:0000313" key="2">
    <source>
        <dbReference type="Proteomes" id="UP001607302"/>
    </source>
</evidence>
<sequence>MALDERMTWVETITSEELFQFNFIHRNIKTKGKSKEIGRKICLVVVSMFRFDSEPKGCKYEKESLFGIFYDKTVHELWNGNELFSGEIPKELEPAQFIFNINDVFLQGPCKSQAKGRSTTTMMTTSTTMAMTMYPSLARLKRIEHAKRRQKLSFCV</sequence>
<organism evidence="1 2">
    <name type="scientific">Vespula squamosa</name>
    <name type="common">Southern yellow jacket</name>
    <name type="synonym">Wasp</name>
    <dbReference type="NCBI Taxonomy" id="30214"/>
    <lineage>
        <taxon>Eukaryota</taxon>
        <taxon>Metazoa</taxon>
        <taxon>Ecdysozoa</taxon>
        <taxon>Arthropoda</taxon>
        <taxon>Hexapoda</taxon>
        <taxon>Insecta</taxon>
        <taxon>Pterygota</taxon>
        <taxon>Neoptera</taxon>
        <taxon>Endopterygota</taxon>
        <taxon>Hymenoptera</taxon>
        <taxon>Apocrita</taxon>
        <taxon>Aculeata</taxon>
        <taxon>Vespoidea</taxon>
        <taxon>Vespidae</taxon>
        <taxon>Vespinae</taxon>
        <taxon>Vespula</taxon>
    </lineage>
</organism>
<gene>
    <name evidence="1" type="ORF">V1478_007063</name>
</gene>
<name>A0ABD2B235_VESSQ</name>
<dbReference type="AlphaFoldDB" id="A0ABD2B235"/>